<dbReference type="EMBL" id="UINC01123537">
    <property type="protein sequence ID" value="SVD00063.1"/>
    <property type="molecule type" value="Genomic_DNA"/>
</dbReference>
<dbReference type="AlphaFoldDB" id="A0A382RQU3"/>
<feature type="non-terminal residue" evidence="3">
    <location>
        <position position="276"/>
    </location>
</feature>
<sequence>MPLKKQNYTDEEIPIFDEAFIYKRGAYWHFRMWLNNERKYARKSLRTRSKTTAIEKGKEAYLEIFANRKMGKTYFSLTTKEGVNNYLEHRKKDVESGLIVKGRHTTIKTHLQHFLDFIGKDTKLKELERIDCEDYFYERMKKSKNNVKQVTIQNEQSTINSCMKFLFRNNETHFEAFDFKKLPKVDRNNEAIRRATFTNEEYKRIYKALRTYCAKSNKKIDEDERLTREIVRHYILIAASSGLRVGEQRQLRWSDVDIERRQTNGKQRILAKIQVR</sequence>
<keyword evidence="2" id="KW-0233">DNA recombination</keyword>
<evidence type="ECO:0000256" key="1">
    <source>
        <dbReference type="ARBA" id="ARBA00023125"/>
    </source>
</evidence>
<dbReference type="InterPro" id="IPR013762">
    <property type="entry name" value="Integrase-like_cat_sf"/>
</dbReference>
<reference evidence="3" key="1">
    <citation type="submission" date="2018-05" db="EMBL/GenBank/DDBJ databases">
        <authorList>
            <person name="Lanie J.A."/>
            <person name="Ng W.-L."/>
            <person name="Kazmierczak K.M."/>
            <person name="Andrzejewski T.M."/>
            <person name="Davidsen T.M."/>
            <person name="Wayne K.J."/>
            <person name="Tettelin H."/>
            <person name="Glass J.I."/>
            <person name="Rusch D."/>
            <person name="Podicherti R."/>
            <person name="Tsui H.-C.T."/>
            <person name="Winkler M.E."/>
        </authorList>
    </citation>
    <scope>NUCLEOTIDE SEQUENCE</scope>
</reference>
<evidence type="ECO:0008006" key="4">
    <source>
        <dbReference type="Google" id="ProtNLM"/>
    </source>
</evidence>
<protein>
    <recommendedName>
        <fullName evidence="4">Tyr recombinase domain-containing protein</fullName>
    </recommendedName>
</protein>
<dbReference type="InterPro" id="IPR011010">
    <property type="entry name" value="DNA_brk_join_enz"/>
</dbReference>
<dbReference type="GO" id="GO:0015074">
    <property type="term" value="P:DNA integration"/>
    <property type="evidence" value="ECO:0007669"/>
    <property type="project" value="InterPro"/>
</dbReference>
<keyword evidence="1" id="KW-0238">DNA-binding</keyword>
<evidence type="ECO:0000313" key="3">
    <source>
        <dbReference type="EMBL" id="SVD00063.1"/>
    </source>
</evidence>
<evidence type="ECO:0000256" key="2">
    <source>
        <dbReference type="ARBA" id="ARBA00023172"/>
    </source>
</evidence>
<dbReference type="Gene3D" id="1.10.150.130">
    <property type="match status" value="1"/>
</dbReference>
<dbReference type="GO" id="GO:0003677">
    <property type="term" value="F:DNA binding"/>
    <property type="evidence" value="ECO:0007669"/>
    <property type="project" value="UniProtKB-KW"/>
</dbReference>
<accession>A0A382RQU3</accession>
<dbReference type="Gene3D" id="1.10.443.10">
    <property type="entry name" value="Intergrase catalytic core"/>
    <property type="match status" value="1"/>
</dbReference>
<proteinExistence type="predicted"/>
<organism evidence="3">
    <name type="scientific">marine metagenome</name>
    <dbReference type="NCBI Taxonomy" id="408172"/>
    <lineage>
        <taxon>unclassified sequences</taxon>
        <taxon>metagenomes</taxon>
        <taxon>ecological metagenomes</taxon>
    </lineage>
</organism>
<gene>
    <name evidence="3" type="ORF">METZ01_LOCUS352917</name>
</gene>
<dbReference type="GO" id="GO:0006310">
    <property type="term" value="P:DNA recombination"/>
    <property type="evidence" value="ECO:0007669"/>
    <property type="project" value="UniProtKB-KW"/>
</dbReference>
<name>A0A382RQU3_9ZZZZ</name>
<dbReference type="SUPFAM" id="SSF56349">
    <property type="entry name" value="DNA breaking-rejoining enzymes"/>
    <property type="match status" value="1"/>
</dbReference>
<dbReference type="InterPro" id="IPR010998">
    <property type="entry name" value="Integrase_recombinase_N"/>
</dbReference>